<dbReference type="PATRIC" id="fig|294.132.peg.4840"/>
<dbReference type="EMBL" id="LACC01000043">
    <property type="protein sequence ID" value="KJZ37691.1"/>
    <property type="molecule type" value="Genomic_DNA"/>
</dbReference>
<accession>A0A0F4SZX0</accession>
<dbReference type="RefSeq" id="WP_046043565.1">
    <property type="nucleotide sequence ID" value="NZ_LACC01000043.1"/>
</dbReference>
<evidence type="ECO:0000313" key="2">
    <source>
        <dbReference type="Proteomes" id="UP000033588"/>
    </source>
</evidence>
<dbReference type="Proteomes" id="UP000033588">
    <property type="component" value="Unassembled WGS sequence"/>
</dbReference>
<reference evidence="1 2" key="1">
    <citation type="submission" date="2015-03" db="EMBL/GenBank/DDBJ databases">
        <title>Comparative genomics of Pseudomonas insights into diversity of traits involved in vanlence and defense.</title>
        <authorList>
            <person name="Qin Y."/>
        </authorList>
    </citation>
    <scope>NUCLEOTIDE SEQUENCE [LARGE SCALE GENOMIC DNA]</scope>
    <source>
        <strain evidence="1 2">C8</strain>
    </source>
</reference>
<protein>
    <submittedName>
        <fullName evidence="1">Uncharacterized protein</fullName>
    </submittedName>
</protein>
<name>A0A0F4SZX0_PSEFL</name>
<dbReference type="AlphaFoldDB" id="A0A0F4SZX0"/>
<sequence length="75" mass="8398">MHAYNVHGAREVIEKNEEFIKMTLAVQRRPSDAIGLKLPLGSELSDVHRDRFNSNDTVIGTLEVLSYAQNAVIAF</sequence>
<proteinExistence type="predicted"/>
<organism evidence="1 2">
    <name type="scientific">Pseudomonas fluorescens</name>
    <dbReference type="NCBI Taxonomy" id="294"/>
    <lineage>
        <taxon>Bacteria</taxon>
        <taxon>Pseudomonadati</taxon>
        <taxon>Pseudomonadota</taxon>
        <taxon>Gammaproteobacteria</taxon>
        <taxon>Pseudomonadales</taxon>
        <taxon>Pseudomonadaceae</taxon>
        <taxon>Pseudomonas</taxon>
    </lineage>
</organism>
<gene>
    <name evidence="1" type="ORF">VC35_26295</name>
</gene>
<comment type="caution">
    <text evidence="1">The sequence shown here is derived from an EMBL/GenBank/DDBJ whole genome shotgun (WGS) entry which is preliminary data.</text>
</comment>
<evidence type="ECO:0000313" key="1">
    <source>
        <dbReference type="EMBL" id="KJZ37691.1"/>
    </source>
</evidence>